<keyword evidence="5" id="KW-0445">Lipid transport</keyword>
<dbReference type="Gene3D" id="1.25.10.20">
    <property type="entry name" value="Vitellinogen, superhelical"/>
    <property type="match status" value="1"/>
</dbReference>
<evidence type="ECO:0000256" key="1">
    <source>
        <dbReference type="ARBA" id="ARBA00004613"/>
    </source>
</evidence>
<evidence type="ECO:0000313" key="10">
    <source>
        <dbReference type="EMBL" id="JAT15407.1"/>
    </source>
</evidence>
<keyword evidence="6" id="KW-0325">Glycoprotein</keyword>
<evidence type="ECO:0000256" key="8">
    <source>
        <dbReference type="SAM" id="SignalP"/>
    </source>
</evidence>
<name>A0A1B6KVD8_9HEMI</name>
<dbReference type="Pfam" id="PF06448">
    <property type="entry name" value="DUF1081"/>
    <property type="match status" value="1"/>
</dbReference>
<dbReference type="InterPro" id="IPR050733">
    <property type="entry name" value="Vitellogenin/Apolipophorin"/>
</dbReference>
<dbReference type="Gene3D" id="2.20.80.10">
    <property type="entry name" value="Lipovitellin-phosvitin complex, chain A, domain 4"/>
    <property type="match status" value="1"/>
</dbReference>
<evidence type="ECO:0000256" key="4">
    <source>
        <dbReference type="ARBA" id="ARBA00022729"/>
    </source>
</evidence>
<keyword evidence="4 8" id="KW-0732">Signal</keyword>
<dbReference type="Pfam" id="PF09172">
    <property type="entry name" value="Vit_open_b-sht"/>
    <property type="match status" value="1"/>
</dbReference>
<reference evidence="10" key="1">
    <citation type="submission" date="2015-11" db="EMBL/GenBank/DDBJ databases">
        <title>De novo transcriptome assembly of four potential Pierce s Disease insect vectors from Arizona vineyards.</title>
        <authorList>
            <person name="Tassone E.E."/>
        </authorList>
    </citation>
    <scope>NUCLEOTIDE SEQUENCE</scope>
</reference>
<dbReference type="InterPro" id="IPR015255">
    <property type="entry name" value="Vitellinogen_open_b-sht"/>
</dbReference>
<evidence type="ECO:0000256" key="2">
    <source>
        <dbReference type="ARBA" id="ARBA00022448"/>
    </source>
</evidence>
<sequence>MMEVPWGALCLLVLYCCSVPSLADPTCKRGCRGAGGPFLPGQVYKYHLEGSTVTRLPGSPNEVASLGISANAEVFAESKCQHVLKLSNVEVKGPDGKQYNGLSADCAKPIRFSYNDGKLAELCGQANDEGASLNIKRAVISLLSSVKNKVEDSGTASESDVFGICPTQFNILNVGSSVEIQKTKNLNRCALREEFNFPFPTTPYQAVQSSYGNFESSPLLGSELRVSQVLEGGVLQKAEGTEVYIYRPLVNPEGGATVSVTYTLTLQGSSPGAIPANVNRAREIFYEAPHDSDGIKNRGSITAALQKAVGAIDPVATPEAAKEFANLVRVIEQGNKADILAAYASAQGKTAKNLFLDGLLYAGSAESVEVAADLLSTKRIPEDSALLWYLDLNFVKHVSRASLTSLLPLLSGDNVRYQAYLGIGSVAGKFCLQHPQLCETSPEFKQLVTKLAAPLAGGCKVNSHEKENRIIASLKGLRNTRHLPNEVAQQIRQCAEDRSAKTRVRVAAIEAFRAEPGKPILQQAAISILHNVEEDSELRIKAYLALVDSPSPKVADIVKDLIDKEPINQVGSFVVSHLRNLRASISPEKEAAKQLLGNIISKKKYPIDQRKFSRNYELSYGLDALNVGAVGELNRIFSQKSFIPRSVSLNLTTQLFGHSVNLAEIGLRAENLEWYFEKYFGRKGVLRTKGSELIDEYVEKYEEAVNETLTRTKRSFNKQQAFAATDKIKLGPDYEDRHTDLDLSLKLLGSDITWINYHQGEYDQESLEKLKNAIVDESMDKAKNIDIDYKKARTFLDAGLTYPTGLGFGLKIKVNGNYAVNIKVNGKVDVKAIMENPGNAHVAFQVVPSGSLELASLLAVDADVVESGVKVSANLHSSTGTDLTVKVLKGRGVDVKLGLPIKKQEILNFHSDVVSVVREKTGSEEESPVKFNVQRQEHGGCFDQLNTMTGLTVCGEVSVPLDGFKVFSPAYGPSKASLRIEKEDESLTAYHFKAFYNDNEPDQRSLEVLLDTPNSKTDRKFLLTVKGSMKPQKQLLVTLASPVTLPISFEALVIDTELEQAISAKLISDASEYSLKIGAHISGDVSRKKYEPILEYKYPEAAKSERAWIGRKGGAKGGRQQQQSNVGISGAVYVEKNPGSPYRKYELESVTLTTPKIKLTVDGTITIDENLVATDLKASYEEDTFSLNSKIQKLGERKYIAKVDFIPSQYPDLGGSVRWEYERTPNKIENKLVVVHGPDLNSETSRLSIAQLLTYKYDSVKEFDFHTENSVAYPLLGVSGYLKGGADPKSVMYDVDVTYQNSQVKSKLDAKAGMKQPTDYSIDFEAKALENSIDLSLKHDRVSPTKSKFTNSLEMKPGGKYQLNALVEYDVKAGDIRQSLDAEIKLPQEPKSVKVKTELIHNSKESEIEFELTAGNRPVVDFEFELHKKADPSGKFKLSLPKYIESQGIYDTKAGKGSGSFYVNVLKTGRKIEGKCELTKTSSNIVGFGELLWDSKKDPNKKIYIKTDTTVSGKSIDTKNTLQLLDQKAEVNVKGTLDGTLADGTLVGEAEVVLPSGRV</sequence>
<evidence type="ECO:0000256" key="3">
    <source>
        <dbReference type="ARBA" id="ARBA00022525"/>
    </source>
</evidence>
<dbReference type="InterPro" id="IPR015819">
    <property type="entry name" value="Lipid_transp_b-sht_shell"/>
</dbReference>
<keyword evidence="3" id="KW-0964">Secreted</keyword>
<dbReference type="InterPro" id="IPR015816">
    <property type="entry name" value="Vitellinogen_b-sht_N"/>
</dbReference>
<feature type="signal peptide" evidence="8">
    <location>
        <begin position="1"/>
        <end position="23"/>
    </location>
</feature>
<dbReference type="SMART" id="SM00638">
    <property type="entry name" value="LPD_N"/>
    <property type="match status" value="1"/>
</dbReference>
<gene>
    <name evidence="10" type="ORF">g.37389</name>
</gene>
<dbReference type="InterPro" id="IPR011030">
    <property type="entry name" value="Lipovitellin_superhlx_dom"/>
</dbReference>
<dbReference type="InterPro" id="IPR001747">
    <property type="entry name" value="Vitellogenin_N"/>
</dbReference>
<keyword evidence="2" id="KW-0813">Transport</keyword>
<comment type="caution">
    <text evidence="7">Lacks conserved residue(s) required for the propagation of feature annotation.</text>
</comment>
<evidence type="ECO:0000259" key="9">
    <source>
        <dbReference type="PROSITE" id="PS51211"/>
    </source>
</evidence>
<dbReference type="PROSITE" id="PS51211">
    <property type="entry name" value="VITELLOGENIN"/>
    <property type="match status" value="1"/>
</dbReference>
<feature type="non-terminal residue" evidence="10">
    <location>
        <position position="1559"/>
    </location>
</feature>
<comment type="subcellular location">
    <subcellularLocation>
        <location evidence="1">Secreted</location>
    </subcellularLocation>
</comment>
<dbReference type="Pfam" id="PF01347">
    <property type="entry name" value="Vitellogenin_N"/>
    <property type="match status" value="1"/>
</dbReference>
<dbReference type="PANTHER" id="PTHR23345:SF36">
    <property type="entry name" value="APOLIPOPHORINS"/>
    <property type="match status" value="1"/>
</dbReference>
<organism evidence="10">
    <name type="scientific">Graphocephala atropunctata</name>
    <dbReference type="NCBI Taxonomy" id="36148"/>
    <lineage>
        <taxon>Eukaryota</taxon>
        <taxon>Metazoa</taxon>
        <taxon>Ecdysozoa</taxon>
        <taxon>Arthropoda</taxon>
        <taxon>Hexapoda</taxon>
        <taxon>Insecta</taxon>
        <taxon>Pterygota</taxon>
        <taxon>Neoptera</taxon>
        <taxon>Paraneoptera</taxon>
        <taxon>Hemiptera</taxon>
        <taxon>Auchenorrhyncha</taxon>
        <taxon>Membracoidea</taxon>
        <taxon>Cicadellidae</taxon>
        <taxon>Cicadellinae</taxon>
        <taxon>Cicadellini</taxon>
        <taxon>Graphocephala</taxon>
    </lineage>
</organism>
<dbReference type="GO" id="GO:0005319">
    <property type="term" value="F:lipid transporter activity"/>
    <property type="evidence" value="ECO:0007669"/>
    <property type="project" value="InterPro"/>
</dbReference>
<dbReference type="PANTHER" id="PTHR23345">
    <property type="entry name" value="VITELLOGENIN-RELATED"/>
    <property type="match status" value="1"/>
</dbReference>
<dbReference type="Gene3D" id="2.30.230.10">
    <property type="entry name" value="Lipovitellin, beta-sheet shell regions, chain A"/>
    <property type="match status" value="1"/>
</dbReference>
<proteinExistence type="predicted"/>
<evidence type="ECO:0000256" key="7">
    <source>
        <dbReference type="PROSITE-ProRule" id="PRU00557"/>
    </source>
</evidence>
<dbReference type="InterPro" id="IPR009454">
    <property type="entry name" value="Lipid_transpt_open_b-sht"/>
</dbReference>
<evidence type="ECO:0000256" key="5">
    <source>
        <dbReference type="ARBA" id="ARBA00023055"/>
    </source>
</evidence>
<evidence type="ECO:0000256" key="6">
    <source>
        <dbReference type="ARBA" id="ARBA00023180"/>
    </source>
</evidence>
<dbReference type="GO" id="GO:0005576">
    <property type="term" value="C:extracellular region"/>
    <property type="evidence" value="ECO:0007669"/>
    <property type="project" value="UniProtKB-SubCell"/>
</dbReference>
<dbReference type="SMART" id="SM01169">
    <property type="entry name" value="DUF1943"/>
    <property type="match status" value="1"/>
</dbReference>
<protein>
    <recommendedName>
        <fullName evidence="9">Vitellogenin domain-containing protein</fullName>
    </recommendedName>
</protein>
<dbReference type="SUPFAM" id="SSF56968">
    <property type="entry name" value="Lipovitellin-phosvitin complex, beta-sheet shell regions"/>
    <property type="match status" value="2"/>
</dbReference>
<dbReference type="InterPro" id="IPR015817">
    <property type="entry name" value="Vitellinogen_open_b-sht_sub1"/>
</dbReference>
<dbReference type="SUPFAM" id="SSF48431">
    <property type="entry name" value="Lipovitellin-phosvitin complex, superhelical domain"/>
    <property type="match status" value="1"/>
</dbReference>
<dbReference type="EMBL" id="GEBQ01024570">
    <property type="protein sequence ID" value="JAT15407.1"/>
    <property type="molecule type" value="Transcribed_RNA"/>
</dbReference>
<dbReference type="Gene3D" id="2.20.50.20">
    <property type="entry name" value="Lipovitellin. Chain A, domain 3"/>
    <property type="match status" value="1"/>
</dbReference>
<accession>A0A1B6KVD8</accession>
<feature type="chain" id="PRO_5008586893" description="Vitellogenin domain-containing protein" evidence="8">
    <location>
        <begin position="24"/>
        <end position="1559"/>
    </location>
</feature>
<feature type="domain" description="Vitellogenin" evidence="9">
    <location>
        <begin position="38"/>
        <end position="647"/>
    </location>
</feature>